<dbReference type="Gene3D" id="2.30.29.30">
    <property type="entry name" value="Pleckstrin-homology domain (PH domain)/Phosphotyrosine-binding domain (PTB)"/>
    <property type="match status" value="1"/>
</dbReference>
<evidence type="ECO:0000259" key="5">
    <source>
        <dbReference type="PROSITE" id="PS50003"/>
    </source>
</evidence>
<comment type="caution">
    <text evidence="6">The sequence shown here is derived from an EMBL/GenBank/DDBJ whole genome shotgun (WGS) entry which is preliminary data.</text>
</comment>
<dbReference type="PROSITE" id="PS01013">
    <property type="entry name" value="OSBP"/>
    <property type="match status" value="1"/>
</dbReference>
<dbReference type="InterPro" id="IPR000648">
    <property type="entry name" value="Oxysterol-bd"/>
</dbReference>
<keyword evidence="7" id="KW-1185">Reference proteome</keyword>
<keyword evidence="2" id="KW-0445">Lipid transport</keyword>
<dbReference type="GO" id="GO:0006869">
    <property type="term" value="P:lipid transport"/>
    <property type="evidence" value="ECO:0007669"/>
    <property type="project" value="UniProtKB-KW"/>
</dbReference>
<organism evidence="6 7">
    <name type="scientific">Stentor coeruleus</name>
    <dbReference type="NCBI Taxonomy" id="5963"/>
    <lineage>
        <taxon>Eukaryota</taxon>
        <taxon>Sar</taxon>
        <taxon>Alveolata</taxon>
        <taxon>Ciliophora</taxon>
        <taxon>Postciliodesmatophora</taxon>
        <taxon>Heterotrichea</taxon>
        <taxon>Heterotrichida</taxon>
        <taxon>Stentoridae</taxon>
        <taxon>Stentor</taxon>
    </lineage>
</organism>
<dbReference type="InterPro" id="IPR037239">
    <property type="entry name" value="OSBP_sf"/>
</dbReference>
<dbReference type="Proteomes" id="UP000187209">
    <property type="component" value="Unassembled WGS sequence"/>
</dbReference>
<dbReference type="Pfam" id="PF00169">
    <property type="entry name" value="PH"/>
    <property type="match status" value="1"/>
</dbReference>
<evidence type="ECO:0000313" key="7">
    <source>
        <dbReference type="Proteomes" id="UP000187209"/>
    </source>
</evidence>
<dbReference type="AlphaFoldDB" id="A0A1R2BYJ6"/>
<dbReference type="SUPFAM" id="SSF50729">
    <property type="entry name" value="PH domain-like"/>
    <property type="match status" value="1"/>
</dbReference>
<dbReference type="Gene3D" id="2.40.160.120">
    <property type="match status" value="1"/>
</dbReference>
<feature type="domain" description="PH" evidence="5">
    <location>
        <begin position="6"/>
        <end position="104"/>
    </location>
</feature>
<dbReference type="InterPro" id="IPR018494">
    <property type="entry name" value="Oxysterol-bd_CS"/>
</dbReference>
<protein>
    <recommendedName>
        <fullName evidence="5">PH domain-containing protein</fullName>
    </recommendedName>
</protein>
<dbReference type="InterPro" id="IPR011993">
    <property type="entry name" value="PH-like_dom_sf"/>
</dbReference>
<dbReference type="SMART" id="SM00233">
    <property type="entry name" value="PH"/>
    <property type="match status" value="1"/>
</dbReference>
<dbReference type="GO" id="GO:0005829">
    <property type="term" value="C:cytosol"/>
    <property type="evidence" value="ECO:0007669"/>
    <property type="project" value="TreeGrafter"/>
</dbReference>
<gene>
    <name evidence="6" type="ORF">SteCoe_17607</name>
</gene>
<dbReference type="SUPFAM" id="SSF144000">
    <property type="entry name" value="Oxysterol-binding protein-like"/>
    <property type="match status" value="1"/>
</dbReference>
<dbReference type="GO" id="GO:0032934">
    <property type="term" value="F:sterol binding"/>
    <property type="evidence" value="ECO:0007669"/>
    <property type="project" value="TreeGrafter"/>
</dbReference>
<name>A0A1R2BYJ6_9CILI</name>
<sequence length="699" mass="81379">MYMDEKILKEGVLYKQSRYLKSWKSRFFVITKNRFAYYKKLKTVKPRREYTIAEFDVQWKGEGKKRFYIFNLQHREEPKKSMLVRCPSQRDAEDWVRCFAQIFEESTSGQLDIADYNGEMTKNPNNDHRKTEIIREDCPKWAEEAGKLFKNSENWELTGENKWQKDKKWKKILIANATMDICSEAFLDKRGEWDFTLKNYRKISSPGSIRIYHAQYKGQNIVILVQIFIDVPFQVIISIESVPHIYYPSKISFHEIYSIIQHPFTQNLCMISCITDTNLFDNSINALKSYVEIVNFKNSNNEIHSLHIGDDSDVKEDEVDYSKPMDFNQYFIYGPGGDYERDPINGGLLFLDHDLISKQRGVLTSMIKRIGKNLLSGKSIMNLSLPVNIFHKCTLLQQVIMIFGYSPIFLEKAAKHTGLERFKYVITFAVSVLHLATSQKKAFNPIIGETFQGYLGKAHAYSEQVSHHPPITAFQIYGENFNMHGFYEFMANTSANSCKARQKGPGIVVIDGQLYYITFPYVLITGTLFGKRYYHWQGVLTVTCPSENLYSEINFYPDKKGAISGLFAKAQTPADFFTGFIHRVKDTHPIMTEQGRKAMEESAKKTLSHHVDDIEAELGKIEGYWTMFLDIDNQRFWSIDEYRPYLIASVPNPLPSDSTFRTDLKAMQEDNLEEAQIQKDILENIQRRDTKLRHDYKKH</sequence>
<accession>A0A1R2BYJ6</accession>
<reference evidence="6 7" key="1">
    <citation type="submission" date="2016-11" db="EMBL/GenBank/DDBJ databases">
        <title>The macronuclear genome of Stentor coeruleus: a giant cell with tiny introns.</title>
        <authorList>
            <person name="Slabodnick M."/>
            <person name="Ruby J.G."/>
            <person name="Reiff S.B."/>
            <person name="Swart E.C."/>
            <person name="Gosai S."/>
            <person name="Prabakaran S."/>
            <person name="Witkowska E."/>
            <person name="Larue G.E."/>
            <person name="Fisher S."/>
            <person name="Freeman R.M."/>
            <person name="Gunawardena J."/>
            <person name="Chu W."/>
            <person name="Stover N.A."/>
            <person name="Gregory B.D."/>
            <person name="Nowacki M."/>
            <person name="Derisi J."/>
            <person name="Roy S.W."/>
            <person name="Marshall W.F."/>
            <person name="Sood P."/>
        </authorList>
    </citation>
    <scope>NUCLEOTIDE SEQUENCE [LARGE SCALE GENOMIC DNA]</scope>
    <source>
        <strain evidence="6">WM001</strain>
    </source>
</reference>
<dbReference type="Pfam" id="PF01237">
    <property type="entry name" value="Oxysterol_BP"/>
    <property type="match status" value="1"/>
</dbReference>
<dbReference type="PROSITE" id="PS50003">
    <property type="entry name" value="PH_DOMAIN"/>
    <property type="match status" value="1"/>
</dbReference>
<dbReference type="InterPro" id="IPR001849">
    <property type="entry name" value="PH_domain"/>
</dbReference>
<evidence type="ECO:0000313" key="6">
    <source>
        <dbReference type="EMBL" id="OMJ81844.1"/>
    </source>
</evidence>
<dbReference type="GO" id="GO:0016020">
    <property type="term" value="C:membrane"/>
    <property type="evidence" value="ECO:0007669"/>
    <property type="project" value="TreeGrafter"/>
</dbReference>
<dbReference type="PANTHER" id="PTHR10972">
    <property type="entry name" value="OXYSTEROL-BINDING PROTEIN-RELATED"/>
    <property type="match status" value="1"/>
</dbReference>
<evidence type="ECO:0000256" key="1">
    <source>
        <dbReference type="ARBA" id="ARBA00022448"/>
    </source>
</evidence>
<keyword evidence="1" id="KW-0813">Transport</keyword>
<evidence type="ECO:0000256" key="3">
    <source>
        <dbReference type="ARBA" id="ARBA00023121"/>
    </source>
</evidence>
<proteinExistence type="inferred from homology"/>
<dbReference type="PANTHER" id="PTHR10972:SF148">
    <property type="entry name" value="OXYSTEROL-BINDING PROTEIN 9"/>
    <property type="match status" value="1"/>
</dbReference>
<dbReference type="OrthoDB" id="287672at2759"/>
<keyword evidence="3" id="KW-0446">Lipid-binding</keyword>
<evidence type="ECO:0000256" key="2">
    <source>
        <dbReference type="ARBA" id="ARBA00023055"/>
    </source>
</evidence>
<dbReference type="EMBL" id="MPUH01000364">
    <property type="protein sequence ID" value="OMJ81844.1"/>
    <property type="molecule type" value="Genomic_DNA"/>
</dbReference>
<comment type="similarity">
    <text evidence="4">Belongs to the OSBP family.</text>
</comment>
<evidence type="ECO:0000256" key="4">
    <source>
        <dbReference type="RuleBase" id="RU003844"/>
    </source>
</evidence>